<comment type="similarity">
    <text evidence="7">Belongs to the DHHC palmitoyltransferase family.</text>
</comment>
<protein>
    <recommendedName>
        <fullName evidence="7">Palmitoyltransferase</fullName>
        <ecNumber evidence="7">2.3.1.225</ecNumber>
    </recommendedName>
</protein>
<evidence type="ECO:0000256" key="6">
    <source>
        <dbReference type="ARBA" id="ARBA00023315"/>
    </source>
</evidence>
<dbReference type="EC" id="2.3.1.225" evidence="7"/>
<evidence type="ECO:0000256" key="2">
    <source>
        <dbReference type="ARBA" id="ARBA00022679"/>
    </source>
</evidence>
<feature type="transmembrane region" description="Helical" evidence="7">
    <location>
        <begin position="223"/>
        <end position="248"/>
    </location>
</feature>
<feature type="domain" description="Palmitoyltransferase DHHC" evidence="8">
    <location>
        <begin position="360"/>
        <end position="475"/>
    </location>
</feature>
<evidence type="ECO:0000256" key="3">
    <source>
        <dbReference type="ARBA" id="ARBA00022692"/>
    </source>
</evidence>
<keyword evidence="10" id="KW-1185">Reference proteome</keyword>
<evidence type="ECO:0000256" key="7">
    <source>
        <dbReference type="RuleBase" id="RU079119"/>
    </source>
</evidence>
<dbReference type="Proteomes" id="UP000039865">
    <property type="component" value="Unassembled WGS sequence"/>
</dbReference>
<comment type="domain">
    <text evidence="7">The DHHC domain is required for palmitoyltransferase activity.</text>
</comment>
<sequence>MQGLAGAENSSDTQSAVILQMEKKLNPSVYWRRFWKHDKYCMISSNQYWDWLTYIDDDYLTEWEVLKMKELYFWQLQEMSGQAVCHVIIGWGLTFPLMGPIVKSSAHGWYLRMPVAMTFATFLSVQASNWQRPSKTFHEIMAQPAPHGGYLRKTLKEHFPVWWYETSSQLAENGYSLPEMNEYDKATIMPHTHTKFDIINLMSSILDRLADMTASPMFSSLGLFIRIIGPIFVMTFYALLSVHVFAYYEVILTVLKKRLGVSFGLLWIGIGVCILYNIVFNHFFAMVIKPGSPTELKEIERMRKELKDRESRTEAVKTVEQNGKIKYVEDDRYEGVSKDVKKLLRYRSKTVSQLEACWAKKCSSCDFIKPIRTYHCSVCDKCIFLMDHHSPWVNNCLGLENYRYYLLFNLYLLVGLCFNLITIFAIWNHHVYRDNSAMMNFIIITDAALAMIVGGFNAWNWFMAMSGQSTVEMWATSYRGGVTKYDFYFRNIQDNLYKIFGTYNPFAILSPSFRNVPFTGIEWSFQLRDLGYNEKGEQGKTNFDEEESIIEDEVQDNSMEMTTVSHRSTAKDTLDSIDSSITL</sequence>
<dbReference type="EMBL" id="CCKQ01002270">
    <property type="protein sequence ID" value="CDW73363.1"/>
    <property type="molecule type" value="Genomic_DNA"/>
</dbReference>
<dbReference type="InterPro" id="IPR001594">
    <property type="entry name" value="Palmitoyltrfase_DHHC"/>
</dbReference>
<accession>A0A077ZTZ0</accession>
<evidence type="ECO:0000256" key="5">
    <source>
        <dbReference type="ARBA" id="ARBA00023136"/>
    </source>
</evidence>
<dbReference type="PANTHER" id="PTHR12246">
    <property type="entry name" value="PALMITOYLTRANSFERASE ZDHHC16"/>
    <property type="match status" value="1"/>
</dbReference>
<keyword evidence="3 7" id="KW-0812">Transmembrane</keyword>
<comment type="subcellular location">
    <subcellularLocation>
        <location evidence="1">Membrane</location>
        <topology evidence="1">Multi-pass membrane protein</topology>
    </subcellularLocation>
</comment>
<dbReference type="AlphaFoldDB" id="A0A077ZTZ0"/>
<dbReference type="Pfam" id="PF01529">
    <property type="entry name" value="DHHC"/>
    <property type="match status" value="1"/>
</dbReference>
<keyword evidence="2 7" id="KW-0808">Transferase</keyword>
<evidence type="ECO:0000256" key="4">
    <source>
        <dbReference type="ARBA" id="ARBA00022989"/>
    </source>
</evidence>
<keyword evidence="5 7" id="KW-0472">Membrane</keyword>
<evidence type="ECO:0000259" key="8">
    <source>
        <dbReference type="Pfam" id="PF01529"/>
    </source>
</evidence>
<keyword evidence="4 7" id="KW-1133">Transmembrane helix</keyword>
<feature type="transmembrane region" description="Helical" evidence="7">
    <location>
        <begin position="404"/>
        <end position="427"/>
    </location>
</feature>
<feature type="transmembrane region" description="Helical" evidence="7">
    <location>
        <begin position="439"/>
        <end position="459"/>
    </location>
</feature>
<dbReference type="InParanoid" id="A0A077ZTZ0"/>
<feature type="transmembrane region" description="Helical" evidence="7">
    <location>
        <begin position="260"/>
        <end position="279"/>
    </location>
</feature>
<keyword evidence="6 7" id="KW-0012">Acyltransferase</keyword>
<reference evidence="9 10" key="1">
    <citation type="submission" date="2014-06" db="EMBL/GenBank/DDBJ databases">
        <authorList>
            <person name="Swart Estienne"/>
        </authorList>
    </citation>
    <scope>NUCLEOTIDE SEQUENCE [LARGE SCALE GENOMIC DNA]</scope>
    <source>
        <strain evidence="9 10">130c</strain>
    </source>
</reference>
<dbReference type="GO" id="GO:0019706">
    <property type="term" value="F:protein-cysteine S-palmitoyltransferase activity"/>
    <property type="evidence" value="ECO:0007669"/>
    <property type="project" value="UniProtKB-EC"/>
</dbReference>
<proteinExistence type="inferred from homology"/>
<name>A0A077ZTZ0_STYLE</name>
<evidence type="ECO:0000256" key="1">
    <source>
        <dbReference type="ARBA" id="ARBA00004141"/>
    </source>
</evidence>
<comment type="catalytic activity">
    <reaction evidence="7">
        <text>L-cysteinyl-[protein] + hexadecanoyl-CoA = S-hexadecanoyl-L-cysteinyl-[protein] + CoA</text>
        <dbReference type="Rhea" id="RHEA:36683"/>
        <dbReference type="Rhea" id="RHEA-COMP:10131"/>
        <dbReference type="Rhea" id="RHEA-COMP:11032"/>
        <dbReference type="ChEBI" id="CHEBI:29950"/>
        <dbReference type="ChEBI" id="CHEBI:57287"/>
        <dbReference type="ChEBI" id="CHEBI:57379"/>
        <dbReference type="ChEBI" id="CHEBI:74151"/>
        <dbReference type="EC" id="2.3.1.225"/>
    </reaction>
</comment>
<dbReference type="PROSITE" id="PS50216">
    <property type="entry name" value="DHHC"/>
    <property type="match status" value="1"/>
</dbReference>
<dbReference type="GO" id="GO:0016020">
    <property type="term" value="C:membrane"/>
    <property type="evidence" value="ECO:0007669"/>
    <property type="project" value="UniProtKB-SubCell"/>
</dbReference>
<evidence type="ECO:0000313" key="10">
    <source>
        <dbReference type="Proteomes" id="UP000039865"/>
    </source>
</evidence>
<gene>
    <name evidence="9" type="primary">Contig18465.g19604</name>
    <name evidence="9" type="ORF">STYLEM_2339</name>
</gene>
<dbReference type="OrthoDB" id="298128at2759"/>
<evidence type="ECO:0000313" key="9">
    <source>
        <dbReference type="EMBL" id="CDW73363.1"/>
    </source>
</evidence>
<organism evidence="9 10">
    <name type="scientific">Stylonychia lemnae</name>
    <name type="common">Ciliate</name>
    <dbReference type="NCBI Taxonomy" id="5949"/>
    <lineage>
        <taxon>Eukaryota</taxon>
        <taxon>Sar</taxon>
        <taxon>Alveolata</taxon>
        <taxon>Ciliophora</taxon>
        <taxon>Intramacronucleata</taxon>
        <taxon>Spirotrichea</taxon>
        <taxon>Stichotrichia</taxon>
        <taxon>Sporadotrichida</taxon>
        <taxon>Oxytrichidae</taxon>
        <taxon>Stylonychinae</taxon>
        <taxon>Stylonychia</taxon>
    </lineage>
</organism>
<dbReference type="InterPro" id="IPR039859">
    <property type="entry name" value="PFA4/ZDH16/20/ERF2-like"/>
</dbReference>